<evidence type="ECO:0000256" key="2">
    <source>
        <dbReference type="ARBA" id="ARBA00009045"/>
    </source>
</evidence>
<feature type="transmembrane region" description="Helical" evidence="8">
    <location>
        <begin position="327"/>
        <end position="345"/>
    </location>
</feature>
<evidence type="ECO:0000256" key="3">
    <source>
        <dbReference type="ARBA" id="ARBA00022692"/>
    </source>
</evidence>
<dbReference type="Proteomes" id="UP000887229">
    <property type="component" value="Unassembled WGS sequence"/>
</dbReference>
<feature type="transmembrane region" description="Helical" evidence="8">
    <location>
        <begin position="504"/>
        <end position="522"/>
    </location>
</feature>
<sequence>MNASICPSASRTLLRLASRSLPSASSRSCPLAPRQLSILAVPCTTSQRSRSTRPTAASPCRILAASRGQCRTFFKRGVITAYQDLPAEYKDKLGLFFSRKPLSQKEIDSIFGEGLSEEDGNQLLRILHGRRVAGTLEDPAFSIHTARFSKQQIQRGLEYLRRHIKVDEVLNAGLRAEDELSQLEGNPAEDPTLKTGADALDPEVKPDPTSSTQANAGDTKEVQQHVPITEVKPDPIYGLSVFDQIRARNQAKEKVRLERIEEEKRRAIAEGRRLPDDDDPRARSLVEVEEGQRAITNPTIAKYHREAMGTETEAPDMSVWQRTMPSIFFYVLTIGFLASLTMVYTEPEEKYRLFPEISPAVATIAAIVGINSLVMLLWRIPHMWKVMNRYMILVVGKPRPITIFTANFSHQMVSHFLINMTVFSFIGVHLHEDLGRMGFITLLMAAGGGGFLGALIGYSYKGMLGVTSLGASASTVGIGAAYFWDHRNDRFRIWGMPQDGVHGIVWWALGVSLFTLELFNSFAKESKSDTIGHWAGLIIGMCAIELMNMAGLGRKKNDRPEVGNGPGTDLVKDILSGEEKPARKEVR</sequence>
<feature type="region of interest" description="Disordered" evidence="7">
    <location>
        <begin position="180"/>
        <end position="222"/>
    </location>
</feature>
<gene>
    <name evidence="10" type="ORF">F5Z01DRAFT_668587</name>
</gene>
<protein>
    <recommendedName>
        <fullName evidence="9">Peptidase S54 rhomboid domain-containing protein</fullName>
    </recommendedName>
</protein>
<dbReference type="RefSeq" id="XP_046113590.1">
    <property type="nucleotide sequence ID" value="XM_046264363.1"/>
</dbReference>
<comment type="caution">
    <text evidence="10">The sequence shown here is derived from an EMBL/GenBank/DDBJ whole genome shotgun (WGS) entry which is preliminary data.</text>
</comment>
<feature type="transmembrane region" description="Helical" evidence="8">
    <location>
        <begin position="412"/>
        <end position="430"/>
    </location>
</feature>
<name>A0A9P7ZDC7_9HYPO</name>
<dbReference type="GeneID" id="70295266"/>
<comment type="similarity">
    <text evidence="2">Belongs to the peptidase S54 family.</text>
</comment>
<organism evidence="10 11">
    <name type="scientific">Emericellopsis atlantica</name>
    <dbReference type="NCBI Taxonomy" id="2614577"/>
    <lineage>
        <taxon>Eukaryota</taxon>
        <taxon>Fungi</taxon>
        <taxon>Dikarya</taxon>
        <taxon>Ascomycota</taxon>
        <taxon>Pezizomycotina</taxon>
        <taxon>Sordariomycetes</taxon>
        <taxon>Hypocreomycetidae</taxon>
        <taxon>Hypocreales</taxon>
        <taxon>Bionectriaceae</taxon>
        <taxon>Emericellopsis</taxon>
    </lineage>
</organism>
<evidence type="ECO:0000256" key="1">
    <source>
        <dbReference type="ARBA" id="ARBA00004141"/>
    </source>
</evidence>
<keyword evidence="4" id="KW-0378">Hydrolase</keyword>
<dbReference type="GO" id="GO:0016020">
    <property type="term" value="C:membrane"/>
    <property type="evidence" value="ECO:0007669"/>
    <property type="project" value="UniProtKB-SubCell"/>
</dbReference>
<keyword evidence="11" id="KW-1185">Reference proteome</keyword>
<evidence type="ECO:0000313" key="11">
    <source>
        <dbReference type="Proteomes" id="UP000887229"/>
    </source>
</evidence>
<dbReference type="Gene3D" id="1.20.1540.10">
    <property type="entry name" value="Rhomboid-like"/>
    <property type="match status" value="1"/>
</dbReference>
<accession>A0A9P7ZDC7</accession>
<evidence type="ECO:0000256" key="5">
    <source>
        <dbReference type="ARBA" id="ARBA00022989"/>
    </source>
</evidence>
<dbReference type="GO" id="GO:0006465">
    <property type="term" value="P:signal peptide processing"/>
    <property type="evidence" value="ECO:0007669"/>
    <property type="project" value="TreeGrafter"/>
</dbReference>
<feature type="compositionally biased region" description="Basic and acidic residues" evidence="7">
    <location>
        <begin position="570"/>
        <end position="587"/>
    </location>
</feature>
<evidence type="ECO:0000256" key="4">
    <source>
        <dbReference type="ARBA" id="ARBA00022801"/>
    </source>
</evidence>
<comment type="subcellular location">
    <subcellularLocation>
        <location evidence="1">Membrane</location>
        <topology evidence="1">Multi-pass membrane protein</topology>
    </subcellularLocation>
</comment>
<keyword evidence="5 8" id="KW-1133">Transmembrane helix</keyword>
<evidence type="ECO:0000256" key="8">
    <source>
        <dbReference type="SAM" id="Phobius"/>
    </source>
</evidence>
<dbReference type="PANTHER" id="PTHR43731:SF14">
    <property type="entry name" value="PRESENILIN-ASSOCIATED RHOMBOID-LIKE PROTEIN, MITOCHONDRIAL"/>
    <property type="match status" value="1"/>
</dbReference>
<evidence type="ECO:0000259" key="9">
    <source>
        <dbReference type="Pfam" id="PF01694"/>
    </source>
</evidence>
<dbReference type="Pfam" id="PF01694">
    <property type="entry name" value="Rhomboid"/>
    <property type="match status" value="1"/>
</dbReference>
<keyword evidence="3 8" id="KW-0812">Transmembrane</keyword>
<keyword evidence="6 8" id="KW-0472">Membrane</keyword>
<evidence type="ECO:0000256" key="6">
    <source>
        <dbReference type="ARBA" id="ARBA00023136"/>
    </source>
</evidence>
<dbReference type="InterPro" id="IPR035952">
    <property type="entry name" value="Rhomboid-like_sf"/>
</dbReference>
<dbReference type="PANTHER" id="PTHR43731">
    <property type="entry name" value="RHOMBOID PROTEASE"/>
    <property type="match status" value="1"/>
</dbReference>
<feature type="transmembrane region" description="Helical" evidence="8">
    <location>
        <begin position="534"/>
        <end position="552"/>
    </location>
</feature>
<feature type="domain" description="Peptidase S54 rhomboid" evidence="9">
    <location>
        <begin position="401"/>
        <end position="544"/>
    </location>
</feature>
<feature type="transmembrane region" description="Helical" evidence="8">
    <location>
        <begin position="357"/>
        <end position="378"/>
    </location>
</feature>
<dbReference type="OrthoDB" id="10260614at2759"/>
<feature type="region of interest" description="Disordered" evidence="7">
    <location>
        <begin position="557"/>
        <end position="587"/>
    </location>
</feature>
<evidence type="ECO:0000256" key="7">
    <source>
        <dbReference type="SAM" id="MobiDB-lite"/>
    </source>
</evidence>
<dbReference type="InterPro" id="IPR022764">
    <property type="entry name" value="Peptidase_S54_rhomboid_dom"/>
</dbReference>
<evidence type="ECO:0000313" key="10">
    <source>
        <dbReference type="EMBL" id="KAG9249666.1"/>
    </source>
</evidence>
<dbReference type="GO" id="GO:0004252">
    <property type="term" value="F:serine-type endopeptidase activity"/>
    <property type="evidence" value="ECO:0007669"/>
    <property type="project" value="InterPro"/>
</dbReference>
<dbReference type="SUPFAM" id="SSF144091">
    <property type="entry name" value="Rhomboid-like"/>
    <property type="match status" value="1"/>
</dbReference>
<dbReference type="AlphaFoldDB" id="A0A9P7ZDC7"/>
<dbReference type="InterPro" id="IPR050925">
    <property type="entry name" value="Rhomboid_protease_S54"/>
</dbReference>
<proteinExistence type="inferred from homology"/>
<reference evidence="10" key="1">
    <citation type="journal article" date="2021" name="IMA Fungus">
        <title>Genomic characterization of three marine fungi, including Emericellopsis atlantica sp. nov. with signatures of a generalist lifestyle and marine biomass degradation.</title>
        <authorList>
            <person name="Hagestad O.C."/>
            <person name="Hou L."/>
            <person name="Andersen J.H."/>
            <person name="Hansen E.H."/>
            <person name="Altermark B."/>
            <person name="Li C."/>
            <person name="Kuhnert E."/>
            <person name="Cox R.J."/>
            <person name="Crous P.W."/>
            <person name="Spatafora J.W."/>
            <person name="Lail K."/>
            <person name="Amirebrahimi M."/>
            <person name="Lipzen A."/>
            <person name="Pangilinan J."/>
            <person name="Andreopoulos W."/>
            <person name="Hayes R.D."/>
            <person name="Ng V."/>
            <person name="Grigoriev I.V."/>
            <person name="Jackson S.A."/>
            <person name="Sutton T.D.S."/>
            <person name="Dobson A.D.W."/>
            <person name="Rama T."/>
        </authorList>
    </citation>
    <scope>NUCLEOTIDE SEQUENCE</scope>
    <source>
        <strain evidence="10">TS7</strain>
    </source>
</reference>
<dbReference type="EMBL" id="MU251295">
    <property type="protein sequence ID" value="KAG9249666.1"/>
    <property type="molecule type" value="Genomic_DNA"/>
</dbReference>
<feature type="transmembrane region" description="Helical" evidence="8">
    <location>
        <begin position="464"/>
        <end position="484"/>
    </location>
</feature>
<feature type="transmembrane region" description="Helical" evidence="8">
    <location>
        <begin position="437"/>
        <end position="458"/>
    </location>
</feature>